<dbReference type="RefSeq" id="XP_020100721.1">
    <property type="nucleotide sequence ID" value="XM_020245132.1"/>
</dbReference>
<protein>
    <submittedName>
        <fullName evidence="2 3">Transmembrane protein 53-like isoform X1</fullName>
    </submittedName>
</protein>
<evidence type="ECO:0000313" key="1">
    <source>
        <dbReference type="Proteomes" id="UP000515123"/>
    </source>
</evidence>
<sequence>MMCRWLRIRIYLRKEVDTWTDGWNSEMVVNGADDMVKQDQATDNGSNCFHPPVQFRTVWLVPKFAPSPKMEASVRLLASTAALRRPIPLPPPPVLRSISLPNPNPKSLSHLPFSKSTQRHFPFPFPFPSSPSSSPSPRSHPFSPLSLSLSLSLSSLEPAHGSSQWGLLPDGSPQGHDLGFGGDRGATFTVVLLGWLGAEQRHLRKYAEIYNARGIRSVQLVVPVREVLGFDLGRRIEERIGRFAREIADWCAEKDGDGRERYLIFHTFSNTGWLTYGVILDNLQQSRADILEKIKGCIVDSGAAAEISPQVWAAGFCAALLKKRSSLTYSSGEAFEGSKQDVSLHKLNDESIRPSLGEIIIFSLLLKFFNIVLSLPDVNRRLSKVISVLSKNQPSWPQLYLYSFADRVIPAESVENFIKEQKTLGRDVYAYNFGSSPHVDHFRSFPQLYTAKIDEFLKICSSVTV</sequence>
<dbReference type="Proteomes" id="UP000515123">
    <property type="component" value="Linkage group 12"/>
</dbReference>
<dbReference type="InterPro" id="IPR029058">
    <property type="entry name" value="AB_hydrolase_fold"/>
</dbReference>
<organism evidence="2">
    <name type="scientific">Ananas comosus</name>
    <name type="common">Pineapple</name>
    <name type="synonym">Ananas ananas</name>
    <dbReference type="NCBI Taxonomy" id="4615"/>
    <lineage>
        <taxon>Eukaryota</taxon>
        <taxon>Viridiplantae</taxon>
        <taxon>Streptophyta</taxon>
        <taxon>Embryophyta</taxon>
        <taxon>Tracheophyta</taxon>
        <taxon>Spermatophyta</taxon>
        <taxon>Magnoliopsida</taxon>
        <taxon>Liliopsida</taxon>
        <taxon>Poales</taxon>
        <taxon>Bromeliaceae</taxon>
        <taxon>Bromelioideae</taxon>
        <taxon>Ananas</taxon>
    </lineage>
</organism>
<dbReference type="RefSeq" id="XP_020100719.1">
    <property type="nucleotide sequence ID" value="XM_020245130.1"/>
</dbReference>
<dbReference type="GeneID" id="109718739"/>
<evidence type="ECO:0000313" key="4">
    <source>
        <dbReference type="RefSeq" id="XP_020100721.1"/>
    </source>
</evidence>
<dbReference type="InterPro" id="IPR008547">
    <property type="entry name" value="DUF829_TMEM53"/>
</dbReference>
<dbReference type="Pfam" id="PF05705">
    <property type="entry name" value="DUF829"/>
    <property type="match status" value="1"/>
</dbReference>
<dbReference type="OrthoDB" id="77878at2759"/>
<reference evidence="1" key="1">
    <citation type="journal article" date="2015" name="Nat. Genet.">
        <title>The pineapple genome and the evolution of CAM photosynthesis.</title>
        <authorList>
            <person name="Ming R."/>
            <person name="VanBuren R."/>
            <person name="Wai C.M."/>
            <person name="Tang H."/>
            <person name="Schatz M.C."/>
            <person name="Bowers J.E."/>
            <person name="Lyons E."/>
            <person name="Wang M.L."/>
            <person name="Chen J."/>
            <person name="Biggers E."/>
            <person name="Zhang J."/>
            <person name="Huang L."/>
            <person name="Zhang L."/>
            <person name="Miao W."/>
            <person name="Zhang J."/>
            <person name="Ye Z."/>
            <person name="Miao C."/>
            <person name="Lin Z."/>
            <person name="Wang H."/>
            <person name="Zhou H."/>
            <person name="Yim W.C."/>
            <person name="Priest H.D."/>
            <person name="Zheng C."/>
            <person name="Woodhouse M."/>
            <person name="Edger P.P."/>
            <person name="Guyot R."/>
            <person name="Guo H.B."/>
            <person name="Guo H."/>
            <person name="Zheng G."/>
            <person name="Singh R."/>
            <person name="Sharma A."/>
            <person name="Min X."/>
            <person name="Zheng Y."/>
            <person name="Lee H."/>
            <person name="Gurtowski J."/>
            <person name="Sedlazeck F.J."/>
            <person name="Harkess A."/>
            <person name="McKain M.R."/>
            <person name="Liao Z."/>
            <person name="Fang J."/>
            <person name="Liu J."/>
            <person name="Zhang X."/>
            <person name="Zhang Q."/>
            <person name="Hu W."/>
            <person name="Qin Y."/>
            <person name="Wang K."/>
            <person name="Chen L.Y."/>
            <person name="Shirley N."/>
            <person name="Lin Y.R."/>
            <person name="Liu L.Y."/>
            <person name="Hernandez A.G."/>
            <person name="Wright C.L."/>
            <person name="Bulone V."/>
            <person name="Tuskan G.A."/>
            <person name="Heath K."/>
            <person name="Zee F."/>
            <person name="Moore P.H."/>
            <person name="Sunkar R."/>
            <person name="Leebens-Mack J.H."/>
            <person name="Mockler T."/>
            <person name="Bennetzen J.L."/>
            <person name="Freeling M."/>
            <person name="Sankoff D."/>
            <person name="Paterson A.H."/>
            <person name="Zhu X."/>
            <person name="Yang X."/>
            <person name="Smith J.A."/>
            <person name="Cushman J.C."/>
            <person name="Paull R.E."/>
            <person name="Yu Q."/>
        </authorList>
    </citation>
    <scope>NUCLEOTIDE SEQUENCE [LARGE SCALE GENOMIC DNA]</scope>
    <source>
        <strain evidence="1">cv. F153</strain>
    </source>
</reference>
<keyword evidence="1" id="KW-1185">Reference proteome</keyword>
<proteinExistence type="predicted"/>
<evidence type="ECO:0000313" key="2">
    <source>
        <dbReference type="RefSeq" id="XP_020100719.1"/>
    </source>
</evidence>
<name>A0A6P5FXH8_ANACO</name>
<dbReference type="Gramene" id="Aco010858.1.mrna1">
    <property type="protein sequence ID" value="Aco010858.1.mrna1"/>
    <property type="gene ID" value="Aco010858.1.path1"/>
</dbReference>
<dbReference type="AlphaFoldDB" id="A0A6P5FXH8"/>
<gene>
    <name evidence="2 3 4" type="primary">LOC109718739</name>
</gene>
<accession>A0A6P5FXH8</accession>
<dbReference type="PANTHER" id="PTHR12265">
    <property type="entry name" value="TRANSMEMBRANE PROTEIN 53"/>
    <property type="match status" value="1"/>
</dbReference>
<reference evidence="2 3" key="2">
    <citation type="submission" date="2025-04" db="UniProtKB">
        <authorList>
            <consortium name="RefSeq"/>
        </authorList>
    </citation>
    <scope>IDENTIFICATION</scope>
    <source>
        <tissue evidence="2 3">Leaf</tissue>
    </source>
</reference>
<dbReference type="RefSeq" id="XP_020100720.1">
    <property type="nucleotide sequence ID" value="XM_020245131.1"/>
</dbReference>
<evidence type="ECO:0000313" key="3">
    <source>
        <dbReference type="RefSeq" id="XP_020100720.1"/>
    </source>
</evidence>
<dbReference type="PANTHER" id="PTHR12265:SF11">
    <property type="entry name" value="ALPHA_BETA-HYDROLASES SUPERFAMILY PROTEIN"/>
    <property type="match status" value="1"/>
</dbReference>
<dbReference type="SUPFAM" id="SSF53474">
    <property type="entry name" value="alpha/beta-Hydrolases"/>
    <property type="match status" value="1"/>
</dbReference>